<dbReference type="AlphaFoldDB" id="M1DVG8"/>
<name>M1DVG8_SOLTU</name>
<accession>M1DVG8</accession>
<evidence type="ECO:0000313" key="2">
    <source>
        <dbReference type="Proteomes" id="UP000011115"/>
    </source>
</evidence>
<reference evidence="1" key="2">
    <citation type="submission" date="2015-06" db="UniProtKB">
        <authorList>
            <consortium name="EnsemblPlants"/>
        </authorList>
    </citation>
    <scope>IDENTIFICATION</scope>
    <source>
        <strain evidence="1">DM1-3 516 R44</strain>
    </source>
</reference>
<dbReference type="Gramene" id="PGSC0003DMT400095051">
    <property type="protein sequence ID" value="PGSC0003DMT400095051"/>
    <property type="gene ID" value="PGSC0003DMG400044622"/>
</dbReference>
<dbReference type="EnsemblPlants" id="PGSC0003DMT400095051">
    <property type="protein sequence ID" value="PGSC0003DMT400095051"/>
    <property type="gene ID" value="PGSC0003DMG400044622"/>
</dbReference>
<dbReference type="InParanoid" id="M1DVG8"/>
<organism evidence="1 2">
    <name type="scientific">Solanum tuberosum</name>
    <name type="common">Potato</name>
    <dbReference type="NCBI Taxonomy" id="4113"/>
    <lineage>
        <taxon>Eukaryota</taxon>
        <taxon>Viridiplantae</taxon>
        <taxon>Streptophyta</taxon>
        <taxon>Embryophyta</taxon>
        <taxon>Tracheophyta</taxon>
        <taxon>Spermatophyta</taxon>
        <taxon>Magnoliopsida</taxon>
        <taxon>eudicotyledons</taxon>
        <taxon>Gunneridae</taxon>
        <taxon>Pentapetalae</taxon>
        <taxon>asterids</taxon>
        <taxon>lamiids</taxon>
        <taxon>Solanales</taxon>
        <taxon>Solanaceae</taxon>
        <taxon>Solanoideae</taxon>
        <taxon>Solaneae</taxon>
        <taxon>Solanum</taxon>
    </lineage>
</organism>
<keyword evidence="2" id="KW-1185">Reference proteome</keyword>
<sequence>MYSRRIAEKVDDPGLDRRWTQANFTFKSVKLNEPRKLLANHRPDMARSKVAGRNMPPRRKAKVIALNEDAVAFRGKAIKLPTTGGKGKAKGKAHASLEAISNSDGIYDTYLTTSESESEHQKP</sequence>
<proteinExistence type="predicted"/>
<evidence type="ECO:0000313" key="1">
    <source>
        <dbReference type="EnsemblPlants" id="PGSC0003DMT400095051"/>
    </source>
</evidence>
<dbReference type="HOGENOM" id="CLU_121675_0_0_1"/>
<dbReference type="PaxDb" id="4113-PGSC0003DMT400095051"/>
<protein>
    <submittedName>
        <fullName evidence="1">Uncharacterized protein</fullName>
    </submittedName>
</protein>
<dbReference type="Proteomes" id="UP000011115">
    <property type="component" value="Unassembled WGS sequence"/>
</dbReference>
<reference evidence="2" key="1">
    <citation type="journal article" date="2011" name="Nature">
        <title>Genome sequence and analysis of the tuber crop potato.</title>
        <authorList>
            <consortium name="The Potato Genome Sequencing Consortium"/>
        </authorList>
    </citation>
    <scope>NUCLEOTIDE SEQUENCE [LARGE SCALE GENOMIC DNA]</scope>
    <source>
        <strain evidence="2">cv. DM1-3 516 R44</strain>
    </source>
</reference>